<accession>A0A3S9XD70</accession>
<evidence type="ECO:0000256" key="10">
    <source>
        <dbReference type="SAM" id="Phobius"/>
    </source>
</evidence>
<dbReference type="AlphaFoldDB" id="A0A3S9XD70"/>
<feature type="transmembrane region" description="Helical" evidence="10">
    <location>
        <begin position="12"/>
        <end position="38"/>
    </location>
</feature>
<feature type="transmembrane region" description="Helical" evidence="10">
    <location>
        <begin position="359"/>
        <end position="384"/>
    </location>
</feature>
<keyword evidence="6 10" id="KW-0472">Membrane</keyword>
<feature type="transmembrane region" description="Helical" evidence="10">
    <location>
        <begin position="335"/>
        <end position="353"/>
    </location>
</feature>
<evidence type="ECO:0000256" key="4">
    <source>
        <dbReference type="ARBA" id="ARBA00022989"/>
    </source>
</evidence>
<comment type="subcellular location">
    <subcellularLocation>
        <location evidence="1">Membrane</location>
        <topology evidence="1">Multi-pass membrane protein</topology>
    </subcellularLocation>
</comment>
<dbReference type="InterPro" id="IPR050368">
    <property type="entry name" value="ClC-type_chloride_channel"/>
</dbReference>
<dbReference type="SUPFAM" id="SSF81340">
    <property type="entry name" value="Clc chloride channel"/>
    <property type="match status" value="1"/>
</dbReference>
<sequence length="427" mass="45368">MSLPSSVRYTIKFLMAMILTGVIAGLVGVVLSLILHVVQHIAFGYNLNEVFSTDNFLEAVNASSPLRRVLALVACGVVVGVGWWALYRYGKKTMTIEQAVKNEPHQMPVFTTVVHGLLQMVSVGLGSPLGRELAPREVSASFVGWLSQKMELTEPDIKILVACGAGAGLAAVYNVPLAGALFTLEVLLVSARWQCVAPAIFTSTLAAVIAWAGLGDEQQYHISVMQLSYSLVAWSVVIGPIIGVAAFYFVKITAAAKKAAPKDAKLIPLALINFLLIGVLAIPYPELLGNGKEPLQLGFDGSLTIQLVATLLVIRFFITVTSLRVGAKGGLLTPGLMHGGLIAILFGSLWNYVFPAAPMGAYAIIGATAFLACSMKMPLTAIVLVLELTGVNHDSLVPMLFALVGAIGVFNLLKQVSSNKEITPIKE</sequence>
<gene>
    <name evidence="11" type="ORF">DM558_06025</name>
</gene>
<evidence type="ECO:0000256" key="3">
    <source>
        <dbReference type="ARBA" id="ARBA00022692"/>
    </source>
</evidence>
<keyword evidence="8" id="KW-0868">Chloride</keyword>
<evidence type="ECO:0000256" key="7">
    <source>
        <dbReference type="ARBA" id="ARBA00023173"/>
    </source>
</evidence>
<feature type="transmembrane region" description="Helical" evidence="10">
    <location>
        <begin position="304"/>
        <end position="323"/>
    </location>
</feature>
<dbReference type="RefSeq" id="WP_127162653.1">
    <property type="nucleotide sequence ID" value="NZ_CP029822.1"/>
</dbReference>
<feature type="transmembrane region" description="Helical" evidence="10">
    <location>
        <begin position="159"/>
        <end position="184"/>
    </location>
</feature>
<dbReference type="GO" id="GO:0034707">
    <property type="term" value="C:chloride channel complex"/>
    <property type="evidence" value="ECO:0007669"/>
    <property type="project" value="UniProtKB-KW"/>
</dbReference>
<keyword evidence="9" id="KW-0407">Ion channel</keyword>
<dbReference type="InterPro" id="IPR014743">
    <property type="entry name" value="Cl-channel_core"/>
</dbReference>
<dbReference type="PANTHER" id="PTHR43427:SF6">
    <property type="entry name" value="CHLORIDE CHANNEL PROTEIN CLC-E"/>
    <property type="match status" value="1"/>
</dbReference>
<dbReference type="PANTHER" id="PTHR43427">
    <property type="entry name" value="CHLORIDE CHANNEL PROTEIN CLC-E"/>
    <property type="match status" value="1"/>
</dbReference>
<reference evidence="12" key="1">
    <citation type="submission" date="2018-06" db="EMBL/GenBank/DDBJ databases">
        <title>Complete genome of Pseudomonas insecticola strain QZS01.</title>
        <authorList>
            <person name="Wang J."/>
            <person name="Su Q."/>
        </authorList>
    </citation>
    <scope>NUCLEOTIDE SEQUENCE [LARGE SCALE GENOMIC DNA]</scope>
    <source>
        <strain evidence="12">QZS01</strain>
    </source>
</reference>
<dbReference type="Proteomes" id="UP000273143">
    <property type="component" value="Chromosome"/>
</dbReference>
<evidence type="ECO:0000256" key="9">
    <source>
        <dbReference type="ARBA" id="ARBA00023303"/>
    </source>
</evidence>
<organism evidence="11 12">
    <name type="scientific">Entomomonas moraniae</name>
    <dbReference type="NCBI Taxonomy" id="2213226"/>
    <lineage>
        <taxon>Bacteria</taxon>
        <taxon>Pseudomonadati</taxon>
        <taxon>Pseudomonadota</taxon>
        <taxon>Gammaproteobacteria</taxon>
        <taxon>Pseudomonadales</taxon>
        <taxon>Pseudomonadaceae</taxon>
        <taxon>Entomomonas</taxon>
    </lineage>
</organism>
<evidence type="ECO:0000256" key="6">
    <source>
        <dbReference type="ARBA" id="ARBA00023136"/>
    </source>
</evidence>
<dbReference type="Pfam" id="PF00654">
    <property type="entry name" value="Voltage_CLC"/>
    <property type="match status" value="1"/>
</dbReference>
<keyword evidence="4 10" id="KW-1133">Transmembrane helix</keyword>
<keyword evidence="7" id="KW-0869">Chloride channel</keyword>
<evidence type="ECO:0000256" key="2">
    <source>
        <dbReference type="ARBA" id="ARBA00022448"/>
    </source>
</evidence>
<feature type="transmembrane region" description="Helical" evidence="10">
    <location>
        <begin position="266"/>
        <end position="284"/>
    </location>
</feature>
<name>A0A3S9XD70_9GAMM</name>
<keyword evidence="5" id="KW-0406">Ion transport</keyword>
<dbReference type="GO" id="GO:0005254">
    <property type="term" value="F:chloride channel activity"/>
    <property type="evidence" value="ECO:0007669"/>
    <property type="project" value="UniProtKB-KW"/>
</dbReference>
<evidence type="ECO:0000256" key="1">
    <source>
        <dbReference type="ARBA" id="ARBA00004141"/>
    </source>
</evidence>
<dbReference type="KEGG" id="emo:DM558_06025"/>
<dbReference type="Gene3D" id="1.10.3080.10">
    <property type="entry name" value="Clc chloride channel"/>
    <property type="match status" value="1"/>
</dbReference>
<feature type="transmembrane region" description="Helical" evidence="10">
    <location>
        <begin position="196"/>
        <end position="214"/>
    </location>
</feature>
<feature type="transmembrane region" description="Helical" evidence="10">
    <location>
        <begin position="69"/>
        <end position="87"/>
    </location>
</feature>
<evidence type="ECO:0000256" key="8">
    <source>
        <dbReference type="ARBA" id="ARBA00023214"/>
    </source>
</evidence>
<dbReference type="CDD" id="cd01033">
    <property type="entry name" value="ClC_like"/>
    <property type="match status" value="1"/>
</dbReference>
<dbReference type="PRINTS" id="PR00762">
    <property type="entry name" value="CLCHANNEL"/>
</dbReference>
<evidence type="ECO:0000256" key="5">
    <source>
        <dbReference type="ARBA" id="ARBA00023065"/>
    </source>
</evidence>
<keyword evidence="3 10" id="KW-0812">Transmembrane</keyword>
<feature type="transmembrane region" description="Helical" evidence="10">
    <location>
        <begin position="234"/>
        <end position="254"/>
    </location>
</feature>
<keyword evidence="12" id="KW-1185">Reference proteome</keyword>
<protein>
    <submittedName>
        <fullName evidence="11">Chloride channel protein</fullName>
    </submittedName>
</protein>
<keyword evidence="2" id="KW-0813">Transport</keyword>
<evidence type="ECO:0000313" key="12">
    <source>
        <dbReference type="Proteomes" id="UP000273143"/>
    </source>
</evidence>
<dbReference type="EMBL" id="CP029822">
    <property type="protein sequence ID" value="AZS50359.1"/>
    <property type="molecule type" value="Genomic_DNA"/>
</dbReference>
<proteinExistence type="predicted"/>
<dbReference type="InterPro" id="IPR001807">
    <property type="entry name" value="ClC"/>
</dbReference>
<feature type="transmembrane region" description="Helical" evidence="10">
    <location>
        <begin position="396"/>
        <end position="413"/>
    </location>
</feature>
<evidence type="ECO:0000313" key="11">
    <source>
        <dbReference type="EMBL" id="AZS50359.1"/>
    </source>
</evidence>